<dbReference type="EMBL" id="JARBHB010000003">
    <property type="protein sequence ID" value="KAJ8888184.1"/>
    <property type="molecule type" value="Genomic_DNA"/>
</dbReference>
<reference evidence="2 3" key="1">
    <citation type="submission" date="2023-02" db="EMBL/GenBank/DDBJ databases">
        <title>LHISI_Scaffold_Assembly.</title>
        <authorList>
            <person name="Stuart O.P."/>
            <person name="Cleave R."/>
            <person name="Magrath M.J.L."/>
            <person name="Mikheyev A.S."/>
        </authorList>
    </citation>
    <scope>NUCLEOTIDE SEQUENCE [LARGE SCALE GENOMIC DNA]</scope>
    <source>
        <strain evidence="2">Daus_M_001</strain>
        <tissue evidence="2">Leg muscle</tissue>
    </source>
</reference>
<feature type="region of interest" description="Disordered" evidence="1">
    <location>
        <begin position="578"/>
        <end position="638"/>
    </location>
</feature>
<evidence type="ECO:0000313" key="3">
    <source>
        <dbReference type="Proteomes" id="UP001159363"/>
    </source>
</evidence>
<feature type="compositionally biased region" description="Basic residues" evidence="1">
    <location>
        <begin position="139"/>
        <end position="152"/>
    </location>
</feature>
<dbReference type="Proteomes" id="UP001159363">
    <property type="component" value="Chromosome 3"/>
</dbReference>
<feature type="region of interest" description="Disordered" evidence="1">
    <location>
        <begin position="125"/>
        <end position="153"/>
    </location>
</feature>
<name>A0ABQ9HUX7_9NEOP</name>
<comment type="caution">
    <text evidence="2">The sequence shown here is derived from an EMBL/GenBank/DDBJ whole genome shotgun (WGS) entry which is preliminary data.</text>
</comment>
<proteinExistence type="predicted"/>
<organism evidence="2 3">
    <name type="scientific">Dryococelus australis</name>
    <dbReference type="NCBI Taxonomy" id="614101"/>
    <lineage>
        <taxon>Eukaryota</taxon>
        <taxon>Metazoa</taxon>
        <taxon>Ecdysozoa</taxon>
        <taxon>Arthropoda</taxon>
        <taxon>Hexapoda</taxon>
        <taxon>Insecta</taxon>
        <taxon>Pterygota</taxon>
        <taxon>Neoptera</taxon>
        <taxon>Polyneoptera</taxon>
        <taxon>Phasmatodea</taxon>
        <taxon>Verophasmatodea</taxon>
        <taxon>Anareolatae</taxon>
        <taxon>Phasmatidae</taxon>
        <taxon>Eurycanthinae</taxon>
        <taxon>Dryococelus</taxon>
    </lineage>
</organism>
<accession>A0ABQ9HUX7</accession>
<evidence type="ECO:0000256" key="1">
    <source>
        <dbReference type="SAM" id="MobiDB-lite"/>
    </source>
</evidence>
<keyword evidence="3" id="KW-1185">Reference proteome</keyword>
<sequence>MFLFSVSGTILVKQTWRGVGSLFGLPVMYALFNRLEDRAYPLRPARECTGCSSFNIFLIALLIRQRTATNEQANALPRRIIFISEKGGKRSSLANAWKAKYNWARARGGAPAVYAIPHSSAANSSHRGNWRPIVDGTRRMRGGHKKTARGRAPRKETLPRYNDVCKIIVREWIEQKKGATVVDEPTLEIAGENFKPDLVLANEKEVFLAEITIRYEKEDSSVKAAQDEVDKCNASEEKIGQMYDDNIYRGVVPVILWVRRTVPVEAMKELRRLGLDFCGLLSYCGFPTRLSHTAINCQLKYTSNTRRLRDGERVAGFWRKQTLELSYGGFPTRFSHTAINCQLKYTSNTRRLRDGKRVAGFWRKQTLELSYCGFPTRFSHTAINCQLKYTSNTRRLRDGKRVAGFWRKQTLELSYGGFPTRLSHTAINCQLKYTSNTRRLRDVSLQGRNSTEVCVFFGNTQTPAFHACLEISCTSGDPLHCTAGGVVYTMAVRHFIQQTNKSAHFIVSGLLICSRRTNTVWFNGTFLWVPCGWSEVELQASRTPRIWSRDPRISRAENRPERPAVVLSLAGRFFPPPSFVTTRTNHPLDSFKDTPSGMHPRVGGPRPSSRNSGATRATLPRTPGASSPLRARRAVFPS</sequence>
<protein>
    <submittedName>
        <fullName evidence="2">Uncharacterized protein</fullName>
    </submittedName>
</protein>
<evidence type="ECO:0000313" key="2">
    <source>
        <dbReference type="EMBL" id="KAJ8888184.1"/>
    </source>
</evidence>
<gene>
    <name evidence="2" type="ORF">PR048_007671</name>
</gene>